<sequence>MEILKLQNPDIQHNCTVKKVDDKGKESLCNGHLREWLTPPDNLRAQLGAGETYYRCRRCGAVYRGTIRRHLRGVKVANRELVAQPALPTQFPLTKA</sequence>
<reference evidence="1 2" key="1">
    <citation type="submission" date="2021-03" db="EMBL/GenBank/DDBJ databases">
        <title>Genomic and phenotypic characterization of Chloracidobacterium isolates provides evidence for multiple species.</title>
        <authorList>
            <person name="Saini M.K."/>
            <person name="Costas A.M.G."/>
            <person name="Tank M."/>
            <person name="Bryant D.A."/>
        </authorList>
    </citation>
    <scope>NUCLEOTIDE SEQUENCE [LARGE SCALE GENOMIC DNA]</scope>
    <source>
        <strain evidence="1 2">BV2-C</strain>
    </source>
</reference>
<keyword evidence="2" id="KW-1185">Reference proteome</keyword>
<name>A0ABX8BCS2_9BACT</name>
<dbReference type="RefSeq" id="WP_211430375.1">
    <property type="nucleotide sequence ID" value="NZ_CP072649.1"/>
</dbReference>
<accession>A0ABX8BCS2</accession>
<evidence type="ECO:0000313" key="1">
    <source>
        <dbReference type="EMBL" id="QUW04486.1"/>
    </source>
</evidence>
<protein>
    <recommendedName>
        <fullName evidence="3">Mut7-C RNAse domain-containing protein</fullName>
    </recommendedName>
</protein>
<evidence type="ECO:0000313" key="2">
    <source>
        <dbReference type="Proteomes" id="UP000676506"/>
    </source>
</evidence>
<dbReference type="Proteomes" id="UP000676506">
    <property type="component" value="Chromosome 2"/>
</dbReference>
<dbReference type="EMBL" id="CP072649">
    <property type="protein sequence ID" value="QUW04486.1"/>
    <property type="molecule type" value="Genomic_DNA"/>
</dbReference>
<proteinExistence type="predicted"/>
<gene>
    <name evidence="1" type="ORF">J8C06_11900</name>
</gene>
<evidence type="ECO:0008006" key="3">
    <source>
        <dbReference type="Google" id="ProtNLM"/>
    </source>
</evidence>
<organism evidence="1 2">
    <name type="scientific">Chloracidobacterium validum</name>
    <dbReference type="NCBI Taxonomy" id="2821543"/>
    <lineage>
        <taxon>Bacteria</taxon>
        <taxon>Pseudomonadati</taxon>
        <taxon>Acidobacteriota</taxon>
        <taxon>Terriglobia</taxon>
        <taxon>Terriglobales</taxon>
        <taxon>Acidobacteriaceae</taxon>
        <taxon>Chloracidobacterium</taxon>
    </lineage>
</organism>